<dbReference type="Proteomes" id="UP000033540">
    <property type="component" value="Unassembled WGS sequence"/>
</dbReference>
<protein>
    <submittedName>
        <fullName evidence="1">Uncharacterized protein</fullName>
    </submittedName>
</protein>
<evidence type="ECO:0000313" key="2">
    <source>
        <dbReference type="Proteomes" id="UP000033540"/>
    </source>
</evidence>
<proteinExistence type="predicted"/>
<sequence>MLVMSFIKRTIRALRGRLSRIGRSENLDTQHMDMYTMLLDMYKELRGQNAESLESENAEVLPNLQCLQFKTQRRLNNIAAILRPRYSSSEVRYWTLSSCSKVGILCDRLAMEMSSRKLNCGEGMPRMTIITKWLLNADFQLDPAFYHDACDHRDDYDWRINFFYACSSHPTFPHIRVLMQHSEVKDPEPVLKAEAMAIVAKCTPGCAQRLSSITSSFRLVMLFTFSGCHVRILVDIHHGQNLRISMSKFMEYSKGYQDVWDLLTRYLGCDFNYQLTTEKLPSTYLEEALLWREKCT</sequence>
<dbReference type="OrthoDB" id="4177740at2759"/>
<comment type="caution">
    <text evidence="1">The sequence shown here is derived from an EMBL/GenBank/DDBJ whole genome shotgun (WGS) entry which is preliminary data.</text>
</comment>
<evidence type="ECO:0000313" key="1">
    <source>
        <dbReference type="EMBL" id="KJK63870.1"/>
    </source>
</evidence>
<gene>
    <name evidence="1" type="ORF">P875_00064680</name>
</gene>
<dbReference type="AlphaFoldDB" id="A0A0F0I816"/>
<organism evidence="1 2">
    <name type="scientific">Aspergillus parasiticus (strain ATCC 56775 / NRRL 5862 / SRRC 143 / SU-1)</name>
    <dbReference type="NCBI Taxonomy" id="1403190"/>
    <lineage>
        <taxon>Eukaryota</taxon>
        <taxon>Fungi</taxon>
        <taxon>Dikarya</taxon>
        <taxon>Ascomycota</taxon>
        <taxon>Pezizomycotina</taxon>
        <taxon>Eurotiomycetes</taxon>
        <taxon>Eurotiomycetidae</taxon>
        <taxon>Eurotiales</taxon>
        <taxon>Aspergillaceae</taxon>
        <taxon>Aspergillus</taxon>
        <taxon>Aspergillus subgen. Circumdati</taxon>
    </lineage>
</organism>
<dbReference type="EMBL" id="JZEE01000540">
    <property type="protein sequence ID" value="KJK63870.1"/>
    <property type="molecule type" value="Genomic_DNA"/>
</dbReference>
<reference evidence="1 2" key="1">
    <citation type="submission" date="2015-02" db="EMBL/GenBank/DDBJ databases">
        <title>Draft genome sequence of Aspergillus parasiticus SU-1.</title>
        <authorList>
            <person name="Yu J."/>
            <person name="Fedorova N."/>
            <person name="Yin Y."/>
            <person name="Losada L."/>
            <person name="Zafar N."/>
            <person name="Taujale R."/>
            <person name="Ehrlich K.C."/>
            <person name="Bhatnagar D."/>
            <person name="Cleveland T.E."/>
            <person name="Bennett J.W."/>
            <person name="Nierman W.C."/>
        </authorList>
    </citation>
    <scope>NUCLEOTIDE SEQUENCE [LARGE SCALE GENOMIC DNA]</scope>
    <source>
        <strain evidence="2">ATCC 56775 / NRRL 5862 / SRRC 143 / SU-1</strain>
    </source>
</reference>
<accession>A0A0F0I816</accession>
<name>A0A0F0I816_ASPPU</name>